<feature type="active site" evidence="10">
    <location>
        <position position="123"/>
    </location>
</feature>
<sequence length="269" mass="27734">MLCRAKVNLTLHVGAPIVSGRWSGYHPVESLVVFANFGDDIVFAPDSESSLTICGPFGAGLTAGPDNLITKALRACDAPPQSVRLTKRLPVSSGLGGGSTNAAAVLRVFDPGQRVDDVSLGADIPVCRLSKTSLMEGIGEVVSAVPHLGSMSAVLVNPGVPVNTGDIFRAYDSTHPPVVPHKTARQGSLLERALSGTNDLEAPAIAAAPVIGAVLTILRAQPECNLARMSGSGGTCFGLFSSDDAATRAADVLSQRGWWAVATRLGEPS</sequence>
<reference evidence="13" key="1">
    <citation type="journal article" date="2014" name="Int. J. Syst. Evol. Microbiol.">
        <title>Complete genome sequence of Corynebacterium casei LMG S-19264T (=DSM 44701T), isolated from a smear-ripened cheese.</title>
        <authorList>
            <consortium name="US DOE Joint Genome Institute (JGI-PGF)"/>
            <person name="Walter F."/>
            <person name="Albersmeier A."/>
            <person name="Kalinowski J."/>
            <person name="Ruckert C."/>
        </authorList>
    </citation>
    <scope>NUCLEOTIDE SEQUENCE</scope>
    <source>
        <strain evidence="13">KCTC 32513</strain>
    </source>
</reference>
<feature type="domain" description="GHMP kinase N-terminal" evidence="11">
    <location>
        <begin position="67"/>
        <end position="109"/>
    </location>
</feature>
<name>A0A8J3G115_9PROT</name>
<dbReference type="InterPro" id="IPR006204">
    <property type="entry name" value="GHMP_kinase_N_dom"/>
</dbReference>
<evidence type="ECO:0000256" key="3">
    <source>
        <dbReference type="ARBA" id="ARBA00017473"/>
    </source>
</evidence>
<comment type="function">
    <text evidence="10">Catalyzes the phosphorylation of the position 2 hydroxy group of 4-diphosphocytidyl-2C-methyl-D-erythritol.</text>
</comment>
<dbReference type="GO" id="GO:0016114">
    <property type="term" value="P:terpenoid biosynthetic process"/>
    <property type="evidence" value="ECO:0007669"/>
    <property type="project" value="InterPro"/>
</dbReference>
<feature type="binding site" evidence="10">
    <location>
        <begin position="90"/>
        <end position="100"/>
    </location>
    <ligand>
        <name>ATP</name>
        <dbReference type="ChEBI" id="CHEBI:30616"/>
    </ligand>
</feature>
<evidence type="ECO:0000256" key="9">
    <source>
        <dbReference type="ARBA" id="ARBA00032554"/>
    </source>
</evidence>
<evidence type="ECO:0000256" key="8">
    <source>
        <dbReference type="ARBA" id="ARBA00023229"/>
    </source>
</evidence>
<evidence type="ECO:0000256" key="1">
    <source>
        <dbReference type="ARBA" id="ARBA00009684"/>
    </source>
</evidence>
<dbReference type="GO" id="GO:0005524">
    <property type="term" value="F:ATP binding"/>
    <property type="evidence" value="ECO:0007669"/>
    <property type="project" value="UniProtKB-UniRule"/>
</dbReference>
<evidence type="ECO:0000256" key="10">
    <source>
        <dbReference type="HAMAP-Rule" id="MF_00061"/>
    </source>
</evidence>
<keyword evidence="14" id="KW-1185">Reference proteome</keyword>
<dbReference type="PANTHER" id="PTHR43527:SF2">
    <property type="entry name" value="4-DIPHOSPHOCYTIDYL-2-C-METHYL-D-ERYTHRITOL KINASE, CHLOROPLASTIC"/>
    <property type="match status" value="1"/>
</dbReference>
<dbReference type="EC" id="2.7.1.148" evidence="2 10"/>
<comment type="caution">
    <text evidence="13">The sequence shown here is derived from an EMBL/GenBank/DDBJ whole genome shotgun (WGS) entry which is preliminary data.</text>
</comment>
<dbReference type="InterPro" id="IPR020568">
    <property type="entry name" value="Ribosomal_Su5_D2-typ_SF"/>
</dbReference>
<evidence type="ECO:0000313" key="13">
    <source>
        <dbReference type="EMBL" id="GHA82277.1"/>
    </source>
</evidence>
<dbReference type="NCBIfam" id="NF011202">
    <property type="entry name" value="PRK14608.1"/>
    <property type="match status" value="1"/>
</dbReference>
<evidence type="ECO:0000259" key="11">
    <source>
        <dbReference type="Pfam" id="PF00288"/>
    </source>
</evidence>
<keyword evidence="6 10" id="KW-0418">Kinase</keyword>
<dbReference type="Pfam" id="PF00288">
    <property type="entry name" value="GHMP_kinases_N"/>
    <property type="match status" value="1"/>
</dbReference>
<comment type="similarity">
    <text evidence="1 10">Belongs to the GHMP kinase family. IspE subfamily.</text>
</comment>
<organism evidence="13 14">
    <name type="scientific">Algimonas arctica</name>
    <dbReference type="NCBI Taxonomy" id="1479486"/>
    <lineage>
        <taxon>Bacteria</taxon>
        <taxon>Pseudomonadati</taxon>
        <taxon>Pseudomonadota</taxon>
        <taxon>Alphaproteobacteria</taxon>
        <taxon>Maricaulales</taxon>
        <taxon>Robiginitomaculaceae</taxon>
        <taxon>Algimonas</taxon>
    </lineage>
</organism>
<dbReference type="InterPro" id="IPR013750">
    <property type="entry name" value="GHMP_kinase_C_dom"/>
</dbReference>
<dbReference type="PIRSF" id="PIRSF010376">
    <property type="entry name" value="IspE"/>
    <property type="match status" value="1"/>
</dbReference>
<feature type="domain" description="GHMP kinase C-terminal" evidence="12">
    <location>
        <begin position="189"/>
        <end position="255"/>
    </location>
</feature>
<dbReference type="GO" id="GO:0050515">
    <property type="term" value="F:4-(cytidine 5'-diphospho)-2-C-methyl-D-erythritol kinase activity"/>
    <property type="evidence" value="ECO:0007669"/>
    <property type="project" value="UniProtKB-UniRule"/>
</dbReference>
<evidence type="ECO:0000259" key="12">
    <source>
        <dbReference type="Pfam" id="PF08544"/>
    </source>
</evidence>
<dbReference type="SUPFAM" id="SSF55060">
    <property type="entry name" value="GHMP Kinase, C-terminal domain"/>
    <property type="match status" value="1"/>
</dbReference>
<dbReference type="UniPathway" id="UPA00056">
    <property type="reaction ID" value="UER00094"/>
</dbReference>
<dbReference type="GO" id="GO:0019288">
    <property type="term" value="P:isopentenyl diphosphate biosynthetic process, methylerythritol 4-phosphate pathway"/>
    <property type="evidence" value="ECO:0007669"/>
    <property type="project" value="UniProtKB-UniRule"/>
</dbReference>
<evidence type="ECO:0000256" key="6">
    <source>
        <dbReference type="ARBA" id="ARBA00022777"/>
    </source>
</evidence>
<keyword evidence="5 10" id="KW-0547">Nucleotide-binding</keyword>
<evidence type="ECO:0000256" key="5">
    <source>
        <dbReference type="ARBA" id="ARBA00022741"/>
    </source>
</evidence>
<comment type="catalytic activity">
    <reaction evidence="10">
        <text>4-CDP-2-C-methyl-D-erythritol + ATP = 4-CDP-2-C-methyl-D-erythritol 2-phosphate + ADP + H(+)</text>
        <dbReference type="Rhea" id="RHEA:18437"/>
        <dbReference type="ChEBI" id="CHEBI:15378"/>
        <dbReference type="ChEBI" id="CHEBI:30616"/>
        <dbReference type="ChEBI" id="CHEBI:57823"/>
        <dbReference type="ChEBI" id="CHEBI:57919"/>
        <dbReference type="ChEBI" id="CHEBI:456216"/>
        <dbReference type="EC" id="2.7.1.148"/>
    </reaction>
</comment>
<feature type="active site" evidence="10">
    <location>
        <position position="6"/>
    </location>
</feature>
<proteinExistence type="inferred from homology"/>
<keyword evidence="7 10" id="KW-0067">ATP-binding</keyword>
<evidence type="ECO:0000313" key="14">
    <source>
        <dbReference type="Proteomes" id="UP000634004"/>
    </source>
</evidence>
<protein>
    <recommendedName>
        <fullName evidence="3 10">4-diphosphocytidyl-2-C-methyl-D-erythritol kinase</fullName>
        <shortName evidence="10">CMK</shortName>
        <ecNumber evidence="2 10">2.7.1.148</ecNumber>
    </recommendedName>
    <alternativeName>
        <fullName evidence="9 10">4-(cytidine-5'-diphospho)-2-C-methyl-D-erythritol kinase</fullName>
    </alternativeName>
</protein>
<accession>A0A8J3G115</accession>
<dbReference type="Gene3D" id="3.30.70.890">
    <property type="entry name" value="GHMP kinase, C-terminal domain"/>
    <property type="match status" value="1"/>
</dbReference>
<dbReference type="InterPro" id="IPR004424">
    <property type="entry name" value="IspE"/>
</dbReference>
<dbReference type="Gene3D" id="3.30.230.10">
    <property type="match status" value="1"/>
</dbReference>
<dbReference type="SUPFAM" id="SSF54211">
    <property type="entry name" value="Ribosomal protein S5 domain 2-like"/>
    <property type="match status" value="1"/>
</dbReference>
<dbReference type="Pfam" id="PF08544">
    <property type="entry name" value="GHMP_kinases_C"/>
    <property type="match status" value="1"/>
</dbReference>
<evidence type="ECO:0000256" key="7">
    <source>
        <dbReference type="ARBA" id="ARBA00022840"/>
    </source>
</evidence>
<dbReference type="RefSeq" id="WP_189494394.1">
    <property type="nucleotide sequence ID" value="NZ_BMZH01000001.1"/>
</dbReference>
<gene>
    <name evidence="10 13" type="primary">ispE</name>
    <name evidence="13" type="ORF">GCM10009069_01760</name>
</gene>
<comment type="pathway">
    <text evidence="10">Isoprenoid biosynthesis; isopentenyl diphosphate biosynthesis via DXP pathway; isopentenyl diphosphate from 1-deoxy-D-xylulose 5-phosphate: step 3/6.</text>
</comment>
<dbReference type="HAMAP" id="MF_00061">
    <property type="entry name" value="IspE"/>
    <property type="match status" value="1"/>
</dbReference>
<dbReference type="InterPro" id="IPR036554">
    <property type="entry name" value="GHMP_kinase_C_sf"/>
</dbReference>
<reference evidence="13" key="2">
    <citation type="submission" date="2020-09" db="EMBL/GenBank/DDBJ databases">
        <authorList>
            <person name="Sun Q."/>
            <person name="Kim S."/>
        </authorList>
    </citation>
    <scope>NUCLEOTIDE SEQUENCE</scope>
    <source>
        <strain evidence="13">KCTC 32513</strain>
    </source>
</reference>
<keyword evidence="4 10" id="KW-0808">Transferase</keyword>
<dbReference type="AlphaFoldDB" id="A0A8J3G115"/>
<dbReference type="PANTHER" id="PTHR43527">
    <property type="entry name" value="4-DIPHOSPHOCYTIDYL-2-C-METHYL-D-ERYTHRITOL KINASE, CHLOROPLASTIC"/>
    <property type="match status" value="1"/>
</dbReference>
<keyword evidence="8 10" id="KW-0414">Isoprene biosynthesis</keyword>
<evidence type="ECO:0000256" key="4">
    <source>
        <dbReference type="ARBA" id="ARBA00022679"/>
    </source>
</evidence>
<dbReference type="Proteomes" id="UP000634004">
    <property type="component" value="Unassembled WGS sequence"/>
</dbReference>
<dbReference type="EMBL" id="BMZH01000001">
    <property type="protein sequence ID" value="GHA82277.1"/>
    <property type="molecule type" value="Genomic_DNA"/>
</dbReference>
<dbReference type="InterPro" id="IPR014721">
    <property type="entry name" value="Ribsml_uS5_D2-typ_fold_subgr"/>
</dbReference>
<evidence type="ECO:0000256" key="2">
    <source>
        <dbReference type="ARBA" id="ARBA00012052"/>
    </source>
</evidence>